<dbReference type="RefSeq" id="WP_266137735.1">
    <property type="nucleotide sequence ID" value="NZ_JANIDX010000005.1"/>
</dbReference>
<reference evidence="2 3" key="1">
    <citation type="submission" date="2022-07" db="EMBL/GenBank/DDBJ databases">
        <title>Bombella genomes.</title>
        <authorList>
            <person name="Harer L."/>
            <person name="Styblova S."/>
            <person name="Ehrmann M."/>
        </authorList>
    </citation>
    <scope>NUCLEOTIDE SEQUENCE [LARGE SCALE GENOMIC DNA]</scope>
    <source>
        <strain evidence="2 3">TMW 2.2556</strain>
    </source>
</reference>
<evidence type="ECO:0008006" key="4">
    <source>
        <dbReference type="Google" id="ProtNLM"/>
    </source>
</evidence>
<keyword evidence="1" id="KW-1133">Transmembrane helix</keyword>
<keyword evidence="3" id="KW-1185">Reference proteome</keyword>
<sequence length="104" mass="10985">MNNPIPPEWRSALTLGVAGLFGSASAIPSMRFQAIEQAAFYILTGVVSAIYLSPVITDHFGINISASGFLCGSFAGSVIAKVIELVRSLRLQDILIGLFKKGGD</sequence>
<dbReference type="Proteomes" id="UP001165575">
    <property type="component" value="Unassembled WGS sequence"/>
</dbReference>
<evidence type="ECO:0000313" key="2">
    <source>
        <dbReference type="EMBL" id="MCX5619908.1"/>
    </source>
</evidence>
<evidence type="ECO:0000313" key="3">
    <source>
        <dbReference type="Proteomes" id="UP001165575"/>
    </source>
</evidence>
<protein>
    <recommendedName>
        <fullName evidence="4">Holin</fullName>
    </recommendedName>
</protein>
<keyword evidence="1" id="KW-0812">Transmembrane</keyword>
<name>A0ABT3WMN4_9PROT</name>
<gene>
    <name evidence="2" type="ORF">NQF89_05665</name>
</gene>
<dbReference type="EMBL" id="JANIDX010000005">
    <property type="protein sequence ID" value="MCX5619908.1"/>
    <property type="molecule type" value="Genomic_DNA"/>
</dbReference>
<keyword evidence="1" id="KW-0472">Membrane</keyword>
<organism evidence="2 3">
    <name type="scientific">Bombella pollinis</name>
    <dbReference type="NCBI Taxonomy" id="2967337"/>
    <lineage>
        <taxon>Bacteria</taxon>
        <taxon>Pseudomonadati</taxon>
        <taxon>Pseudomonadota</taxon>
        <taxon>Alphaproteobacteria</taxon>
        <taxon>Acetobacterales</taxon>
        <taxon>Acetobacteraceae</taxon>
        <taxon>Bombella</taxon>
    </lineage>
</organism>
<comment type="caution">
    <text evidence="2">The sequence shown here is derived from an EMBL/GenBank/DDBJ whole genome shotgun (WGS) entry which is preliminary data.</text>
</comment>
<feature type="transmembrane region" description="Helical" evidence="1">
    <location>
        <begin position="12"/>
        <end position="31"/>
    </location>
</feature>
<accession>A0ABT3WMN4</accession>
<feature type="transmembrane region" description="Helical" evidence="1">
    <location>
        <begin position="62"/>
        <end position="83"/>
    </location>
</feature>
<feature type="transmembrane region" description="Helical" evidence="1">
    <location>
        <begin position="38"/>
        <end position="56"/>
    </location>
</feature>
<proteinExistence type="predicted"/>
<evidence type="ECO:0000256" key="1">
    <source>
        <dbReference type="SAM" id="Phobius"/>
    </source>
</evidence>